<gene>
    <name evidence="1" type="ORF">A5893_03080</name>
</gene>
<dbReference type="Proteomes" id="UP000078459">
    <property type="component" value="Unassembled WGS sequence"/>
</dbReference>
<proteinExistence type="predicted"/>
<sequence>MLCFIFVQQTTKNSIMRLIKKEKALLNGFIDRGAKTIKEQGIVRTFKHSKVVQTLTGLRYCIILNTETGERLLLERNGNYNKFYNVPKTSILLDLLG</sequence>
<accession>A0A179DNL9</accession>
<evidence type="ECO:0000313" key="2">
    <source>
        <dbReference type="Proteomes" id="UP000078459"/>
    </source>
</evidence>
<organism evidence="1 2">
    <name type="scientific">Pedobacter psychrophilus</name>
    <dbReference type="NCBI Taxonomy" id="1826909"/>
    <lineage>
        <taxon>Bacteria</taxon>
        <taxon>Pseudomonadati</taxon>
        <taxon>Bacteroidota</taxon>
        <taxon>Sphingobacteriia</taxon>
        <taxon>Sphingobacteriales</taxon>
        <taxon>Sphingobacteriaceae</taxon>
        <taxon>Pedobacter</taxon>
    </lineage>
</organism>
<dbReference type="AlphaFoldDB" id="A0A179DNL9"/>
<comment type="caution">
    <text evidence="1">The sequence shown here is derived from an EMBL/GenBank/DDBJ whole genome shotgun (WGS) entry which is preliminary data.</text>
</comment>
<name>A0A179DNL9_9SPHI</name>
<protein>
    <submittedName>
        <fullName evidence="1">Uncharacterized protein</fullName>
    </submittedName>
</protein>
<reference evidence="1 2" key="2">
    <citation type="submission" date="2016-06" db="EMBL/GenBank/DDBJ databases">
        <title>Pedobacter psychrophilus sp. nov., isolated from Antarctic fragmentary rock.</title>
        <authorList>
            <person name="Svec P."/>
        </authorList>
    </citation>
    <scope>NUCLEOTIDE SEQUENCE [LARGE SCALE GENOMIC DNA]</scope>
    <source>
        <strain evidence="1 2">CCM 8644</strain>
    </source>
</reference>
<keyword evidence="2" id="KW-1185">Reference proteome</keyword>
<reference evidence="1 2" key="1">
    <citation type="submission" date="2016-04" db="EMBL/GenBank/DDBJ databases">
        <authorList>
            <person name="Evans L.H."/>
            <person name="Alamgir A."/>
            <person name="Owens N."/>
            <person name="Weber N.D."/>
            <person name="Virtaneva K."/>
            <person name="Barbian K."/>
            <person name="Babar A."/>
            <person name="Rosenke K."/>
        </authorList>
    </citation>
    <scope>NUCLEOTIDE SEQUENCE [LARGE SCALE GENOMIC DNA]</scope>
    <source>
        <strain evidence="1 2">CCM 8644</strain>
    </source>
</reference>
<evidence type="ECO:0000313" key="1">
    <source>
        <dbReference type="EMBL" id="OAQ42113.1"/>
    </source>
</evidence>
<dbReference type="EMBL" id="LWHJ01000011">
    <property type="protein sequence ID" value="OAQ42113.1"/>
    <property type="molecule type" value="Genomic_DNA"/>
</dbReference>